<dbReference type="EMBL" id="JAEHTE010000001">
    <property type="protein sequence ID" value="MBI6882691.1"/>
    <property type="molecule type" value="Genomic_DNA"/>
</dbReference>
<keyword evidence="3" id="KW-0460">Magnesium</keyword>
<dbReference type="GO" id="GO:0046872">
    <property type="term" value="F:metal ion binding"/>
    <property type="evidence" value="ECO:0007669"/>
    <property type="project" value="UniProtKB-KW"/>
</dbReference>
<evidence type="ECO:0000256" key="3">
    <source>
        <dbReference type="PIRSR" id="PIRSR605502-1"/>
    </source>
</evidence>
<dbReference type="Gene3D" id="1.10.4080.10">
    <property type="entry name" value="ADP-ribosylation/Crystallin J1"/>
    <property type="match status" value="1"/>
</dbReference>
<evidence type="ECO:0000256" key="4">
    <source>
        <dbReference type="SAM" id="Phobius"/>
    </source>
</evidence>
<keyword evidence="4" id="KW-0812">Transmembrane</keyword>
<comment type="similarity">
    <text evidence="1">Belongs to the ADP-ribosylglycohydrolase family.</text>
</comment>
<comment type="cofactor">
    <cofactor evidence="3">
        <name>Mg(2+)</name>
        <dbReference type="ChEBI" id="CHEBI:18420"/>
    </cofactor>
    <text evidence="3">Binds 2 magnesium ions per subunit.</text>
</comment>
<dbReference type="InterPro" id="IPR036705">
    <property type="entry name" value="Ribosyl_crysJ1_sf"/>
</dbReference>
<dbReference type="InterPro" id="IPR005502">
    <property type="entry name" value="Ribosyl_crysJ1"/>
</dbReference>
<dbReference type="Proteomes" id="UP000637061">
    <property type="component" value="Unassembled WGS sequence"/>
</dbReference>
<feature type="binding site" evidence="3">
    <location>
        <position position="28"/>
    </location>
    <ligand>
        <name>Mg(2+)</name>
        <dbReference type="ChEBI" id="CHEBI:18420"/>
        <label>1</label>
    </ligand>
</feature>
<proteinExistence type="inferred from homology"/>
<dbReference type="PANTHER" id="PTHR16222:SF24">
    <property type="entry name" value="ADP-RIBOSYLHYDROLASE ARH3"/>
    <property type="match status" value="1"/>
</dbReference>
<dbReference type="SUPFAM" id="SSF101478">
    <property type="entry name" value="ADP-ribosylglycohydrolase"/>
    <property type="match status" value="1"/>
</dbReference>
<feature type="binding site" evidence="3">
    <location>
        <position position="246"/>
    </location>
    <ligand>
        <name>Mg(2+)</name>
        <dbReference type="ChEBI" id="CHEBI:18420"/>
        <label>1</label>
    </ligand>
</feature>
<comment type="caution">
    <text evidence="5">The sequence shown here is derived from an EMBL/GenBank/DDBJ whole genome shotgun (WGS) entry which is preliminary data.</text>
</comment>
<sequence length="327" mass="35527">MRGQRVRAITKGKISQRFFFGVKGMVSDDTEHALITARSLLQAGNDPKAFERQLSKRLKYWLSAFPPAVGLATLKSIMLMWFKAPSKCGRPSAGNGPLMRAPIIGLYHAENESLRDSFVKTSTQMTHSDPRATFMASGVADIVAASLEGRLDWPAMSDLFRKAAGRHAGEDDEAYLKELYGMLDALDTCYTKREGCSAGLAAIGCIEGIDGYVYRSALGSTYIASHSSSVYDAISRAVLHGGDTDSTAALAGAIAAAGSSEDLSGQVGSICDWPISLDLIQEHADELGFRQPCDLDEPAYLNQLLRNVLFFLLDVGHILRRLLPPYR</sequence>
<protein>
    <submittedName>
        <fullName evidence="5">ADP-ribosylglycohydrolase family protein</fullName>
    </submittedName>
</protein>
<feature type="transmembrane region" description="Helical" evidence="4">
    <location>
        <begin position="60"/>
        <end position="82"/>
    </location>
</feature>
<keyword evidence="3" id="KW-0479">Metal-binding</keyword>
<keyword evidence="4" id="KW-1133">Transmembrane helix</keyword>
<evidence type="ECO:0000256" key="2">
    <source>
        <dbReference type="ARBA" id="ARBA00022801"/>
    </source>
</evidence>
<feature type="binding site" evidence="3">
    <location>
        <position position="29"/>
    </location>
    <ligand>
        <name>Mg(2+)</name>
        <dbReference type="ChEBI" id="CHEBI:18420"/>
        <label>1</label>
    </ligand>
</feature>
<name>A0A8I1EBN2_PSEPU</name>
<dbReference type="PANTHER" id="PTHR16222">
    <property type="entry name" value="ADP-RIBOSYLGLYCOHYDROLASE"/>
    <property type="match status" value="1"/>
</dbReference>
<keyword evidence="4" id="KW-0472">Membrane</keyword>
<dbReference type="InterPro" id="IPR050792">
    <property type="entry name" value="ADP-ribosylglycohydrolase"/>
</dbReference>
<organism evidence="5 6">
    <name type="scientific">Pseudomonas putida</name>
    <name type="common">Arthrobacter siderocapsulatus</name>
    <dbReference type="NCBI Taxonomy" id="303"/>
    <lineage>
        <taxon>Bacteria</taxon>
        <taxon>Pseudomonadati</taxon>
        <taxon>Pseudomonadota</taxon>
        <taxon>Gammaproteobacteria</taxon>
        <taxon>Pseudomonadales</taxon>
        <taxon>Pseudomonadaceae</taxon>
        <taxon>Pseudomonas</taxon>
    </lineage>
</organism>
<keyword evidence="2 5" id="KW-0378">Hydrolase</keyword>
<evidence type="ECO:0000313" key="5">
    <source>
        <dbReference type="EMBL" id="MBI6882691.1"/>
    </source>
</evidence>
<evidence type="ECO:0000256" key="1">
    <source>
        <dbReference type="ARBA" id="ARBA00010702"/>
    </source>
</evidence>
<evidence type="ECO:0000313" key="6">
    <source>
        <dbReference type="Proteomes" id="UP000637061"/>
    </source>
</evidence>
<feature type="binding site" evidence="3">
    <location>
        <position position="243"/>
    </location>
    <ligand>
        <name>Mg(2+)</name>
        <dbReference type="ChEBI" id="CHEBI:18420"/>
        <label>1</label>
    </ligand>
</feature>
<dbReference type="AlphaFoldDB" id="A0A8I1EBN2"/>
<feature type="binding site" evidence="3">
    <location>
        <position position="27"/>
    </location>
    <ligand>
        <name>Mg(2+)</name>
        <dbReference type="ChEBI" id="CHEBI:18420"/>
        <label>1</label>
    </ligand>
</feature>
<dbReference type="Pfam" id="PF03747">
    <property type="entry name" value="ADP_ribosyl_GH"/>
    <property type="match status" value="1"/>
</dbReference>
<dbReference type="GO" id="GO:0016787">
    <property type="term" value="F:hydrolase activity"/>
    <property type="evidence" value="ECO:0007669"/>
    <property type="project" value="UniProtKB-KW"/>
</dbReference>
<feature type="binding site" evidence="3">
    <location>
        <position position="245"/>
    </location>
    <ligand>
        <name>Mg(2+)</name>
        <dbReference type="ChEBI" id="CHEBI:18420"/>
        <label>1</label>
    </ligand>
</feature>
<reference evidence="5" key="1">
    <citation type="submission" date="2020-12" db="EMBL/GenBank/DDBJ databases">
        <title>Enhanced detection system for hospital associated transmission using whole genome sequencing surveillance.</title>
        <authorList>
            <person name="Harrison L.H."/>
            <person name="Van Tyne D."/>
            <person name="Marsh J.W."/>
            <person name="Griffith M.P."/>
            <person name="Snyder D.J."/>
            <person name="Cooper V.S."/>
            <person name="Mustapha M."/>
        </authorList>
    </citation>
    <scope>NUCLEOTIDE SEQUENCE</scope>
    <source>
        <strain evidence="5">PSB00042</strain>
    </source>
</reference>
<accession>A0A8I1EBN2</accession>
<gene>
    <name evidence="5" type="ORF">JEU22_02090</name>
</gene>